<sequence>MPCNPLLDDSINITTHFSVLRATAPSSCHPSEITISSSNSPTTRIPYNLDPSSSSVRGPYFVPVTATVMLQSFS</sequence>
<organism evidence="2 3">
    <name type="scientific">Punica granatum</name>
    <name type="common">Pomegranate</name>
    <dbReference type="NCBI Taxonomy" id="22663"/>
    <lineage>
        <taxon>Eukaryota</taxon>
        <taxon>Viridiplantae</taxon>
        <taxon>Streptophyta</taxon>
        <taxon>Embryophyta</taxon>
        <taxon>Tracheophyta</taxon>
        <taxon>Spermatophyta</taxon>
        <taxon>Magnoliopsida</taxon>
        <taxon>eudicotyledons</taxon>
        <taxon>Gunneridae</taxon>
        <taxon>Pentapetalae</taxon>
        <taxon>rosids</taxon>
        <taxon>malvids</taxon>
        <taxon>Myrtales</taxon>
        <taxon>Lythraceae</taxon>
        <taxon>Punica</taxon>
    </lineage>
</organism>
<evidence type="ECO:0000313" key="2">
    <source>
        <dbReference type="EMBL" id="OWM63321.1"/>
    </source>
</evidence>
<name>A0A218VTH9_PUNGR</name>
<proteinExistence type="predicted"/>
<comment type="caution">
    <text evidence="2">The sequence shown here is derived from an EMBL/GenBank/DDBJ whole genome shotgun (WGS) entry which is preliminary data.</text>
</comment>
<dbReference type="Proteomes" id="UP000197138">
    <property type="component" value="Unassembled WGS sequence"/>
</dbReference>
<feature type="region of interest" description="Disordered" evidence="1">
    <location>
        <begin position="27"/>
        <end position="50"/>
    </location>
</feature>
<dbReference type="EMBL" id="MTKT01006103">
    <property type="protein sequence ID" value="OWM63321.1"/>
    <property type="molecule type" value="Genomic_DNA"/>
</dbReference>
<protein>
    <submittedName>
        <fullName evidence="2">Uncharacterized protein</fullName>
    </submittedName>
</protein>
<evidence type="ECO:0000313" key="3">
    <source>
        <dbReference type="Proteomes" id="UP000197138"/>
    </source>
</evidence>
<gene>
    <name evidence="2" type="ORF">CDL15_Pgr022066</name>
</gene>
<evidence type="ECO:0000256" key="1">
    <source>
        <dbReference type="SAM" id="MobiDB-lite"/>
    </source>
</evidence>
<reference evidence="3" key="1">
    <citation type="journal article" date="2017" name="Plant J.">
        <title>The pomegranate (Punica granatum L.) genome and the genomics of punicalagin biosynthesis.</title>
        <authorList>
            <person name="Qin G."/>
            <person name="Xu C."/>
            <person name="Ming R."/>
            <person name="Tang H."/>
            <person name="Guyot R."/>
            <person name="Kramer E.M."/>
            <person name="Hu Y."/>
            <person name="Yi X."/>
            <person name="Qi Y."/>
            <person name="Xu X."/>
            <person name="Gao Z."/>
            <person name="Pan H."/>
            <person name="Jian J."/>
            <person name="Tian Y."/>
            <person name="Yue Z."/>
            <person name="Xu Y."/>
        </authorList>
    </citation>
    <scope>NUCLEOTIDE SEQUENCE [LARGE SCALE GENOMIC DNA]</scope>
    <source>
        <strain evidence="3">cv. Dabenzi</strain>
    </source>
</reference>
<dbReference type="AlphaFoldDB" id="A0A218VTH9"/>
<accession>A0A218VTH9</accession>